<organism evidence="5 6">
    <name type="scientific">marine gamma proteobacterium HTCC2143</name>
    <dbReference type="NCBI Taxonomy" id="247633"/>
    <lineage>
        <taxon>Bacteria</taxon>
        <taxon>Pseudomonadati</taxon>
        <taxon>Pseudomonadota</taxon>
        <taxon>Gammaproteobacteria</taxon>
        <taxon>Cellvibrionales</taxon>
        <taxon>Spongiibacteraceae</taxon>
        <taxon>BD1-7 clade</taxon>
    </lineage>
</organism>
<feature type="DNA-binding region" description="H-T-H motif" evidence="2">
    <location>
        <begin position="52"/>
        <end position="71"/>
    </location>
</feature>
<evidence type="ECO:0000259" key="4">
    <source>
        <dbReference type="PROSITE" id="PS50977"/>
    </source>
</evidence>
<dbReference type="PROSITE" id="PS50977">
    <property type="entry name" value="HTH_TETR_2"/>
    <property type="match status" value="1"/>
</dbReference>
<dbReference type="InterPro" id="IPR009057">
    <property type="entry name" value="Homeodomain-like_sf"/>
</dbReference>
<dbReference type="InterPro" id="IPR001647">
    <property type="entry name" value="HTH_TetR"/>
</dbReference>
<dbReference type="AlphaFoldDB" id="A0YD34"/>
<gene>
    <name evidence="5" type="ORF">GP2143_03413</name>
</gene>
<dbReference type="GO" id="GO:0003677">
    <property type="term" value="F:DNA binding"/>
    <property type="evidence" value="ECO:0007669"/>
    <property type="project" value="UniProtKB-UniRule"/>
</dbReference>
<dbReference type="Gene3D" id="1.10.357.10">
    <property type="entry name" value="Tetracycline Repressor, domain 2"/>
    <property type="match status" value="1"/>
</dbReference>
<evidence type="ECO:0000256" key="3">
    <source>
        <dbReference type="SAM" id="MobiDB-lite"/>
    </source>
</evidence>
<dbReference type="eggNOG" id="COG1309">
    <property type="taxonomic scope" value="Bacteria"/>
</dbReference>
<evidence type="ECO:0000313" key="6">
    <source>
        <dbReference type="Proteomes" id="UP000004931"/>
    </source>
</evidence>
<proteinExistence type="predicted"/>
<dbReference type="Proteomes" id="UP000004931">
    <property type="component" value="Unassembled WGS sequence"/>
</dbReference>
<sequence>MITLAPMPTAIPTPSPRRSRAGRRDSRGDARRRLIFKSLHDCILSQGYIKTTLADIAKGADMTPSHLLYYFKGKEAILEQYFENVSVSLLEKIEGFSSQEPREQIQSLTDLWFKGEASTVKEIGFMLECFGAAVNDQVLKITKRDFDERCKSHLADILSACPSVFINNSKDDAEVAYSLMIGLRSAVYFDSDINQDDAHRLFLNSILTMSGLK</sequence>
<name>A0YD34_9GAMM</name>
<dbReference type="Pfam" id="PF00440">
    <property type="entry name" value="TetR_N"/>
    <property type="match status" value="1"/>
</dbReference>
<feature type="domain" description="HTH tetR-type" evidence="4">
    <location>
        <begin position="29"/>
        <end position="89"/>
    </location>
</feature>
<dbReference type="STRING" id="247633.GP2143_03413"/>
<evidence type="ECO:0000313" key="5">
    <source>
        <dbReference type="EMBL" id="EAW31137.1"/>
    </source>
</evidence>
<evidence type="ECO:0000256" key="2">
    <source>
        <dbReference type="PROSITE-ProRule" id="PRU00335"/>
    </source>
</evidence>
<feature type="region of interest" description="Disordered" evidence="3">
    <location>
        <begin position="1"/>
        <end position="28"/>
    </location>
</feature>
<protein>
    <recommendedName>
        <fullName evidence="4">HTH tetR-type domain-containing protein</fullName>
    </recommendedName>
</protein>
<reference evidence="5 6" key="1">
    <citation type="journal article" date="2010" name="J. Bacteriol.">
        <title>Genome sequence of the oligotrophic marine Gammaproteobacterium HTCC2143, isolated from the Oregon Coast.</title>
        <authorList>
            <person name="Oh H.M."/>
            <person name="Kang I."/>
            <person name="Ferriera S."/>
            <person name="Giovannoni S.J."/>
            <person name="Cho J.C."/>
        </authorList>
    </citation>
    <scope>NUCLEOTIDE SEQUENCE [LARGE SCALE GENOMIC DNA]</scope>
    <source>
        <strain evidence="5 6">HTCC2143</strain>
    </source>
</reference>
<keyword evidence="6" id="KW-1185">Reference proteome</keyword>
<keyword evidence="1 2" id="KW-0238">DNA-binding</keyword>
<comment type="caution">
    <text evidence="5">The sequence shown here is derived from an EMBL/GenBank/DDBJ whole genome shotgun (WGS) entry which is preliminary data.</text>
</comment>
<dbReference type="SUPFAM" id="SSF46689">
    <property type="entry name" value="Homeodomain-like"/>
    <property type="match status" value="1"/>
</dbReference>
<dbReference type="EMBL" id="AAVT01000004">
    <property type="protein sequence ID" value="EAW31137.1"/>
    <property type="molecule type" value="Genomic_DNA"/>
</dbReference>
<accession>A0YD34</accession>
<evidence type="ECO:0000256" key="1">
    <source>
        <dbReference type="ARBA" id="ARBA00023125"/>
    </source>
</evidence>